<keyword evidence="7" id="KW-0732">Signal</keyword>
<evidence type="ECO:0000256" key="5">
    <source>
        <dbReference type="ARBA" id="ARBA00022837"/>
    </source>
</evidence>
<dbReference type="STRING" id="260552.Mag101_14445"/>
<keyword evidence="4" id="KW-0479">Metal-binding</keyword>
<evidence type="ECO:0000256" key="6">
    <source>
        <dbReference type="ARBA" id="ARBA00023263"/>
    </source>
</evidence>
<dbReference type="EMBL" id="CP019650">
    <property type="protein sequence ID" value="AQQ68694.1"/>
    <property type="molecule type" value="Genomic_DNA"/>
</dbReference>
<name>A0A1Q2M7M8_9GAMM</name>
<dbReference type="InterPro" id="IPR008707">
    <property type="entry name" value="B-propeller_PilY1"/>
</dbReference>
<evidence type="ECO:0000256" key="7">
    <source>
        <dbReference type="SAM" id="SignalP"/>
    </source>
</evidence>
<evidence type="ECO:0000256" key="2">
    <source>
        <dbReference type="ARBA" id="ARBA00008387"/>
    </source>
</evidence>
<feature type="chain" id="PRO_5012681851" description="PilY1 beta-propeller domain-containing protein" evidence="7">
    <location>
        <begin position="30"/>
        <end position="1148"/>
    </location>
</feature>
<reference evidence="9" key="1">
    <citation type="submission" date="2017-02" db="EMBL/GenBank/DDBJ databases">
        <title>Genome of Microbulbifer agarilyticus GP101.</title>
        <authorList>
            <person name="Jung J."/>
            <person name="Bae S.S."/>
            <person name="Baek K."/>
        </authorList>
    </citation>
    <scope>NUCLEOTIDE SEQUENCE [LARGE SCALE GENOMIC DNA]</scope>
    <source>
        <strain evidence="9">GP101</strain>
    </source>
</reference>
<dbReference type="GO" id="GO:0009289">
    <property type="term" value="C:pilus"/>
    <property type="evidence" value="ECO:0007669"/>
    <property type="project" value="UniProtKB-SubCell"/>
</dbReference>
<keyword evidence="6" id="KW-0281">Fimbrium</keyword>
<proteinExistence type="inferred from homology"/>
<evidence type="ECO:0000313" key="10">
    <source>
        <dbReference type="Proteomes" id="UP000188219"/>
    </source>
</evidence>
<organism evidence="9 10">
    <name type="scientific">Microbulbifer agarilyticus</name>
    <dbReference type="NCBI Taxonomy" id="260552"/>
    <lineage>
        <taxon>Bacteria</taxon>
        <taxon>Pseudomonadati</taxon>
        <taxon>Pseudomonadota</taxon>
        <taxon>Gammaproteobacteria</taxon>
        <taxon>Cellvibrionales</taxon>
        <taxon>Microbulbiferaceae</taxon>
        <taxon>Microbulbifer</taxon>
    </lineage>
</organism>
<feature type="domain" description="PilY1 beta-propeller" evidence="8">
    <location>
        <begin position="668"/>
        <end position="993"/>
    </location>
</feature>
<evidence type="ECO:0000313" key="9">
    <source>
        <dbReference type="EMBL" id="AQQ68694.1"/>
    </source>
</evidence>
<comment type="subcellular location">
    <subcellularLocation>
        <location evidence="1">Fimbrium</location>
    </subcellularLocation>
</comment>
<dbReference type="OrthoDB" id="7156875at2"/>
<feature type="signal peptide" evidence="7">
    <location>
        <begin position="1"/>
        <end position="29"/>
    </location>
</feature>
<dbReference type="InterPro" id="IPR011047">
    <property type="entry name" value="Quinoprotein_ADH-like_sf"/>
</dbReference>
<gene>
    <name evidence="9" type="ORF">Mag101_14445</name>
</gene>
<evidence type="ECO:0000259" key="8">
    <source>
        <dbReference type="Pfam" id="PF05567"/>
    </source>
</evidence>
<evidence type="ECO:0000256" key="1">
    <source>
        <dbReference type="ARBA" id="ARBA00004561"/>
    </source>
</evidence>
<keyword evidence="5" id="KW-0106">Calcium</keyword>
<accession>A0A1Q2M7M8</accession>
<dbReference type="AlphaFoldDB" id="A0A1Q2M7M8"/>
<comment type="similarity">
    <text evidence="2">Belongs to the PilY1 family.</text>
</comment>
<dbReference type="Pfam" id="PF05567">
    <property type="entry name" value="T4P_PilY1"/>
    <property type="match status" value="1"/>
</dbReference>
<keyword evidence="3" id="KW-1029">Fimbrium biogenesis</keyword>
<evidence type="ECO:0000256" key="3">
    <source>
        <dbReference type="ARBA" id="ARBA00022558"/>
    </source>
</evidence>
<dbReference type="GO" id="GO:0046872">
    <property type="term" value="F:metal ion binding"/>
    <property type="evidence" value="ECO:0007669"/>
    <property type="project" value="UniProtKB-KW"/>
</dbReference>
<protein>
    <recommendedName>
        <fullName evidence="8">PilY1 beta-propeller domain-containing protein</fullName>
    </recommendedName>
</protein>
<evidence type="ECO:0000256" key="4">
    <source>
        <dbReference type="ARBA" id="ARBA00022723"/>
    </source>
</evidence>
<dbReference type="SUPFAM" id="SSF50998">
    <property type="entry name" value="Quinoprotein alcohol dehydrogenase-like"/>
    <property type="match status" value="1"/>
</dbReference>
<sequence>MSIKMNAKKFSAGLAAAVLSLGVTHSAMSVDMAQSPLFLSTGAPPNVMFVLDDSGSMQFEITPEDYRRDTAFIFPRADGVYGSGNFNQSTGGDYQVPTVDATNAYGAMMRSPQINKSYYDPSVTYTPWIKSDGTYYPNATTNCALHNPDHTTSDCPTGDNTVNSKARNLTVTNSNYNGNGWRSCSKGTDGNISCTSTDESKEYWPASYYWYSSGDQWDVSNFSKTEIRDSTTSYAGHGRDERTDCAADSCTYAEEIQNFANWYTYYRSRTLAARAGIGRAFHAQGEDLRVGYGSINKGNNDVDGVSTRTVDTGVRAFSGTDRSNFFDKLYQGDVPTSGTPLRRALDDAGQYFSRTDNKGPWGLNPGTDDTTPQLACRAAYTILMTDGYWNSSQADTEAARSNVDGNAGAEITGPEGQSYTYSAVSPFKDTHSNTLADVAMYYWKNDLRPGLSNQVPVKDDTIDPAFWQHMVTFGVAFGVEGSVNKDTAFAAIESGATITWPNPNSNAAKVDDLLHASVNGRGGFFSAADPQAFADDLSEVLENIVGRTDGSASSVATNSTRLGTDTVIYQARFNSTDWSGEIRALNLNSDGSVGATKWQTEDADFASSALRDIYTHNGTAGTDFVWANLSTAQQDALKDGETDAEGQARLNWVRGADVAGLRERSSLLGDIVNSSPVFAGDQKYNFSNLSEALGGLAYDTYHSSQKDNRRQVIYVGANDGMLHAFDASTGDELFAYIPSGVYDQLANMSETDYGSTTNPHAYSMDGKLFVGDAFVDGAWKNILVGSLGAGGRGIFALDVTNPDGFDASDILFELTDADFPGIGNITGEPLIAPTNDGWKLFFGNGYNSENDRARLFAVDLENPLTETQVIEVNDAGDNGLAGPALIANADGEVITAYAGDLLGNMWKFDLSANNASNWDVALSQGQTNLPLFTAVDASGNPQPITSTPTLGLNGELGNAIMLYFGTGQYMASTDNTVGTVVNTFYAIADEGAQVTGRDQLFQKTISTEADGVREVAGNTDTSFWETKKGWYLDLSYGGGVTGERVISKPLLVYDRLLFPTTITSTDPCSFGGSGWLMELVAVGDRYEGHSIFGEDGVEVDYAVISYSEIIRSGEKAYLPTSNIRGDVAVPEGDFPIDAVGRMSWRQLR</sequence>
<dbReference type="Proteomes" id="UP000188219">
    <property type="component" value="Chromosome"/>
</dbReference>
<dbReference type="KEGG" id="maga:Mag101_14445"/>
<keyword evidence="10" id="KW-1185">Reference proteome</keyword>